<evidence type="ECO:0000256" key="1">
    <source>
        <dbReference type="SAM" id="MobiDB-lite"/>
    </source>
</evidence>
<dbReference type="InterPro" id="IPR011993">
    <property type="entry name" value="PH-like_dom_sf"/>
</dbReference>
<evidence type="ECO:0000259" key="2">
    <source>
        <dbReference type="PROSITE" id="PS50003"/>
    </source>
</evidence>
<reference evidence="3 4" key="1">
    <citation type="submission" date="2024-04" db="EMBL/GenBank/DDBJ databases">
        <title>genome sequences of Mucor flavus KT1a and Helicostylum pulchrum KT1b strains isolation_sourced from the surface of a dry-aged beef.</title>
        <authorList>
            <person name="Toyotome T."/>
            <person name="Hosono M."/>
            <person name="Torimaru M."/>
            <person name="Fukuda K."/>
            <person name="Mikami N."/>
        </authorList>
    </citation>
    <scope>NUCLEOTIDE SEQUENCE [LARGE SCALE GENOMIC DNA]</scope>
    <source>
        <strain evidence="3 4">KT1b</strain>
    </source>
</reference>
<keyword evidence="4" id="KW-1185">Reference proteome</keyword>
<feature type="region of interest" description="Disordered" evidence="1">
    <location>
        <begin position="273"/>
        <end position="301"/>
    </location>
</feature>
<dbReference type="SMART" id="SM00233">
    <property type="entry name" value="PH"/>
    <property type="match status" value="1"/>
</dbReference>
<proteinExistence type="predicted"/>
<dbReference type="Gene3D" id="2.30.29.30">
    <property type="entry name" value="Pleckstrin-homology domain (PH domain)/Phosphotyrosine-binding domain (PTB)"/>
    <property type="match status" value="1"/>
</dbReference>
<dbReference type="InterPro" id="IPR051707">
    <property type="entry name" value="PI-Interact_SigTrans_Reg"/>
</dbReference>
<feature type="region of interest" description="Disordered" evidence="1">
    <location>
        <begin position="155"/>
        <end position="230"/>
    </location>
</feature>
<feature type="compositionally biased region" description="Polar residues" evidence="1">
    <location>
        <begin position="176"/>
        <end position="185"/>
    </location>
</feature>
<feature type="compositionally biased region" description="Low complexity" evidence="1">
    <location>
        <begin position="206"/>
        <end position="215"/>
    </location>
</feature>
<protein>
    <recommendedName>
        <fullName evidence="2">PH domain-containing protein</fullName>
    </recommendedName>
</protein>
<organism evidence="3 4">
    <name type="scientific">Helicostylum pulchrum</name>
    <dbReference type="NCBI Taxonomy" id="562976"/>
    <lineage>
        <taxon>Eukaryota</taxon>
        <taxon>Fungi</taxon>
        <taxon>Fungi incertae sedis</taxon>
        <taxon>Mucoromycota</taxon>
        <taxon>Mucoromycotina</taxon>
        <taxon>Mucoromycetes</taxon>
        <taxon>Mucorales</taxon>
        <taxon>Mucorineae</taxon>
        <taxon>Mucoraceae</taxon>
        <taxon>Helicostylum</taxon>
    </lineage>
</organism>
<gene>
    <name evidence="3" type="ORF">HPULCUR_000606</name>
</gene>
<dbReference type="EMBL" id="BAABUJ010000004">
    <property type="protein sequence ID" value="GAA5795251.1"/>
    <property type="molecule type" value="Genomic_DNA"/>
</dbReference>
<evidence type="ECO:0000313" key="4">
    <source>
        <dbReference type="Proteomes" id="UP001476247"/>
    </source>
</evidence>
<feature type="domain" description="PH" evidence="2">
    <location>
        <begin position="24"/>
        <end position="133"/>
    </location>
</feature>
<sequence>MPFRSAPAIKPSVKTANKTAPPSTIRLGGWLNKQKHGKCRAWLRRYFVLYGEELRYYKTKNDTNALAVISLDHYSLVPNAQPLTSLNQKQWRYNTFCLVSDDETKFDWPDYYLQAEDTDERNKWIDSLQRHVSQSKSVLEKWLERLEIPQSDINEMTTISSNTSTSTLPSTTQGSGKLTNASVSNELLPPPRQSLRSHKSVESLGTFTTKSTTSTDGYRRRPSDFASSRSTDLSSKLFNSKIFNWTRPKSSASSVTSSSRSIDTNIVENDSRDLLAAPNTPLKPIESPIIHPSEYNREDDPSDYTSNLHYDTTTSIDNTTNYYYVQKPLY</sequence>
<dbReference type="Proteomes" id="UP001476247">
    <property type="component" value="Unassembled WGS sequence"/>
</dbReference>
<dbReference type="CDD" id="cd00821">
    <property type="entry name" value="PH"/>
    <property type="match status" value="1"/>
</dbReference>
<dbReference type="Pfam" id="PF00169">
    <property type="entry name" value="PH"/>
    <property type="match status" value="1"/>
</dbReference>
<accession>A0ABP9XKF9</accession>
<comment type="caution">
    <text evidence="3">The sequence shown here is derived from an EMBL/GenBank/DDBJ whole genome shotgun (WGS) entry which is preliminary data.</text>
</comment>
<name>A0ABP9XKF9_9FUNG</name>
<dbReference type="PANTHER" id="PTHR14336">
    <property type="entry name" value="TANDEM PH DOMAIN CONTAINING PROTEIN"/>
    <property type="match status" value="1"/>
</dbReference>
<evidence type="ECO:0000313" key="3">
    <source>
        <dbReference type="EMBL" id="GAA5795251.1"/>
    </source>
</evidence>
<feature type="region of interest" description="Disordered" evidence="1">
    <location>
        <begin position="1"/>
        <end position="20"/>
    </location>
</feature>
<dbReference type="SUPFAM" id="SSF50729">
    <property type="entry name" value="PH domain-like"/>
    <property type="match status" value="1"/>
</dbReference>
<dbReference type="PROSITE" id="PS50003">
    <property type="entry name" value="PH_DOMAIN"/>
    <property type="match status" value="1"/>
</dbReference>
<dbReference type="InterPro" id="IPR001849">
    <property type="entry name" value="PH_domain"/>
</dbReference>
<feature type="compositionally biased region" description="Low complexity" evidence="1">
    <location>
        <begin position="157"/>
        <end position="175"/>
    </location>
</feature>